<dbReference type="Proteomes" id="UP000423887">
    <property type="component" value="Genome"/>
</dbReference>
<sequence length="27" mass="2772">MGRMSIPEAIVIGLSLGIFIGLVTAGR</sequence>
<gene>
    <name evidence="2" type="primary">70</name>
    <name evidence="2" type="ORF">PBI_FERNANDO_70</name>
</gene>
<reference evidence="2 3" key="1">
    <citation type="submission" date="2019-10" db="EMBL/GenBank/DDBJ databases">
        <authorList>
            <person name="Garlena R.A."/>
            <person name="Russell D.A."/>
            <person name="Pope W.H."/>
            <person name="Jacobs-Sera D."/>
            <person name="Hatfull G.F."/>
        </authorList>
    </citation>
    <scope>NUCLEOTIDE SEQUENCE [LARGE SCALE GENOMIC DNA]</scope>
</reference>
<protein>
    <submittedName>
        <fullName evidence="2">Uncharacterized protein</fullName>
    </submittedName>
</protein>
<proteinExistence type="predicted"/>
<evidence type="ECO:0000256" key="1">
    <source>
        <dbReference type="SAM" id="Phobius"/>
    </source>
</evidence>
<name>A0A649VU01_9CAUD</name>
<dbReference type="EMBL" id="MN586048">
    <property type="protein sequence ID" value="QGJ95956.1"/>
    <property type="molecule type" value="Genomic_DNA"/>
</dbReference>
<keyword evidence="1" id="KW-0472">Membrane</keyword>
<organism evidence="2 3">
    <name type="scientific">Mycobacterium phage Fernando</name>
    <dbReference type="NCBI Taxonomy" id="2656578"/>
    <lineage>
        <taxon>Viruses</taxon>
        <taxon>Duplodnaviria</taxon>
        <taxon>Heunggongvirae</taxon>
        <taxon>Uroviricota</taxon>
        <taxon>Caudoviricetes</taxon>
        <taxon>Microwolfvirus</taxon>
        <taxon>Microwolfvirus JHC117</taxon>
    </lineage>
</organism>
<evidence type="ECO:0000313" key="2">
    <source>
        <dbReference type="EMBL" id="QGJ95956.1"/>
    </source>
</evidence>
<accession>A0A649VU01</accession>
<keyword evidence="1" id="KW-0812">Transmembrane</keyword>
<keyword evidence="1" id="KW-1133">Transmembrane helix</keyword>
<feature type="transmembrane region" description="Helical" evidence="1">
    <location>
        <begin position="6"/>
        <end position="25"/>
    </location>
</feature>
<evidence type="ECO:0000313" key="3">
    <source>
        <dbReference type="Proteomes" id="UP000423887"/>
    </source>
</evidence>